<gene>
    <name evidence="4" type="ORF">BN2614_LOCUS1</name>
</gene>
<name>A0A9X9LIT9_GULGU</name>
<evidence type="ECO:0000256" key="1">
    <source>
        <dbReference type="ARBA" id="ARBA00022723"/>
    </source>
</evidence>
<dbReference type="Proteomes" id="UP000269945">
    <property type="component" value="Unassembled WGS sequence"/>
</dbReference>
<dbReference type="GO" id="GO:0046872">
    <property type="term" value="F:metal ion binding"/>
    <property type="evidence" value="ECO:0007669"/>
    <property type="project" value="UniProtKB-KW"/>
</dbReference>
<accession>A0A9X9LIT9</accession>
<dbReference type="AlphaFoldDB" id="A0A9X9LIT9"/>
<dbReference type="Pfam" id="PF01023">
    <property type="entry name" value="S_100"/>
    <property type="match status" value="1"/>
</dbReference>
<keyword evidence="1" id="KW-0479">Metal-binding</keyword>
<sequence length="76" mass="8514">MGFLVAIFHKYSGRGVNKNRLSKELKAVIQEKLTIGPKLQDVDIAKLMEDLDGSKDQVLNFQEYVTFPGGLGFDLQ</sequence>
<feature type="domain" description="S100/CaBP-9k-type calcium binding subdomain" evidence="3">
    <location>
        <begin position="1"/>
        <end position="24"/>
    </location>
</feature>
<evidence type="ECO:0000313" key="5">
    <source>
        <dbReference type="Proteomes" id="UP000269945"/>
    </source>
</evidence>
<keyword evidence="5" id="KW-1185">Reference proteome</keyword>
<proteinExistence type="predicted"/>
<dbReference type="SUPFAM" id="SSF47473">
    <property type="entry name" value="EF-hand"/>
    <property type="match status" value="1"/>
</dbReference>
<dbReference type="PROSITE" id="PS00018">
    <property type="entry name" value="EF_HAND_1"/>
    <property type="match status" value="1"/>
</dbReference>
<protein>
    <recommendedName>
        <fullName evidence="3">S100/CaBP-9k-type calcium binding subdomain domain-containing protein</fullName>
    </recommendedName>
</protein>
<evidence type="ECO:0000259" key="3">
    <source>
        <dbReference type="Pfam" id="PF01023"/>
    </source>
</evidence>
<dbReference type="InterPro" id="IPR013787">
    <property type="entry name" value="S100_Ca-bd_sub"/>
</dbReference>
<reference evidence="4 5" key="1">
    <citation type="submission" date="2018-10" db="EMBL/GenBank/DDBJ databases">
        <authorList>
            <person name="Ekblom R."/>
            <person name="Jareborg N."/>
        </authorList>
    </citation>
    <scope>NUCLEOTIDE SEQUENCE [LARGE SCALE GENOMIC DNA]</scope>
    <source>
        <tissue evidence="4">Muscle</tissue>
    </source>
</reference>
<organism evidence="4 5">
    <name type="scientific">Gulo gulo</name>
    <name type="common">Wolverine</name>
    <name type="synonym">Gluton</name>
    <dbReference type="NCBI Taxonomy" id="48420"/>
    <lineage>
        <taxon>Eukaryota</taxon>
        <taxon>Metazoa</taxon>
        <taxon>Chordata</taxon>
        <taxon>Craniata</taxon>
        <taxon>Vertebrata</taxon>
        <taxon>Euteleostomi</taxon>
        <taxon>Mammalia</taxon>
        <taxon>Eutheria</taxon>
        <taxon>Laurasiatheria</taxon>
        <taxon>Carnivora</taxon>
        <taxon>Caniformia</taxon>
        <taxon>Musteloidea</taxon>
        <taxon>Mustelidae</taxon>
        <taxon>Guloninae</taxon>
        <taxon>Gulo</taxon>
    </lineage>
</organism>
<evidence type="ECO:0000313" key="4">
    <source>
        <dbReference type="EMBL" id="VCW69188.1"/>
    </source>
</evidence>
<dbReference type="InterPro" id="IPR018247">
    <property type="entry name" value="EF_Hand_1_Ca_BS"/>
</dbReference>
<dbReference type="EMBL" id="CYRY02004709">
    <property type="protein sequence ID" value="VCW69188.1"/>
    <property type="molecule type" value="Genomic_DNA"/>
</dbReference>
<dbReference type="Gene3D" id="1.10.238.10">
    <property type="entry name" value="EF-hand"/>
    <property type="match status" value="1"/>
</dbReference>
<comment type="caution">
    <text evidence="4">The sequence shown here is derived from an EMBL/GenBank/DDBJ whole genome shotgun (WGS) entry which is preliminary data.</text>
</comment>
<evidence type="ECO:0000256" key="2">
    <source>
        <dbReference type="ARBA" id="ARBA00022837"/>
    </source>
</evidence>
<dbReference type="InterPro" id="IPR011992">
    <property type="entry name" value="EF-hand-dom_pair"/>
</dbReference>
<keyword evidence="2" id="KW-0106">Calcium</keyword>